<keyword evidence="3" id="KW-1185">Reference proteome</keyword>
<feature type="compositionally biased region" description="Polar residues" evidence="1">
    <location>
        <begin position="48"/>
        <end position="62"/>
    </location>
</feature>
<evidence type="ECO:0000313" key="3">
    <source>
        <dbReference type="Proteomes" id="UP000314294"/>
    </source>
</evidence>
<accession>A0A4Z2HLE5</accession>
<gene>
    <name evidence="2" type="ORF">EYF80_023419</name>
</gene>
<evidence type="ECO:0000313" key="2">
    <source>
        <dbReference type="EMBL" id="TNN66380.1"/>
    </source>
</evidence>
<dbReference type="AlphaFoldDB" id="A0A4Z2HLE5"/>
<reference evidence="2 3" key="1">
    <citation type="submission" date="2019-03" db="EMBL/GenBank/DDBJ databases">
        <title>First draft genome of Liparis tanakae, snailfish: a comprehensive survey of snailfish specific genes.</title>
        <authorList>
            <person name="Kim W."/>
            <person name="Song I."/>
            <person name="Jeong J.-H."/>
            <person name="Kim D."/>
            <person name="Kim S."/>
            <person name="Ryu S."/>
            <person name="Song J.Y."/>
            <person name="Lee S.K."/>
        </authorList>
    </citation>
    <scope>NUCLEOTIDE SEQUENCE [LARGE SCALE GENOMIC DNA]</scope>
    <source>
        <tissue evidence="2">Muscle</tissue>
    </source>
</reference>
<proteinExistence type="predicted"/>
<comment type="caution">
    <text evidence="2">The sequence shown here is derived from an EMBL/GenBank/DDBJ whole genome shotgun (WGS) entry which is preliminary data.</text>
</comment>
<protein>
    <submittedName>
        <fullName evidence="2">Uncharacterized protein</fullName>
    </submittedName>
</protein>
<dbReference type="Proteomes" id="UP000314294">
    <property type="component" value="Unassembled WGS sequence"/>
</dbReference>
<dbReference type="EMBL" id="SRLO01000220">
    <property type="protein sequence ID" value="TNN66380.1"/>
    <property type="molecule type" value="Genomic_DNA"/>
</dbReference>
<evidence type="ECO:0000256" key="1">
    <source>
        <dbReference type="SAM" id="MobiDB-lite"/>
    </source>
</evidence>
<sequence length="120" mass="12936">MHRQRVWFLKSFTGRQKGKSPRMTAFKYRRLHKDTDSSSRLIFCRYGDTSSGSYQAVPGTSRSGDKDGQSGGGRKTHLGLEDVCELLIALLTFSGSLTATAPHCAHTAAGAADEAVDADA</sequence>
<feature type="region of interest" description="Disordered" evidence="1">
    <location>
        <begin position="48"/>
        <end position="74"/>
    </location>
</feature>
<name>A0A4Z2HLE5_9TELE</name>
<organism evidence="2 3">
    <name type="scientific">Liparis tanakae</name>
    <name type="common">Tanaka's snailfish</name>
    <dbReference type="NCBI Taxonomy" id="230148"/>
    <lineage>
        <taxon>Eukaryota</taxon>
        <taxon>Metazoa</taxon>
        <taxon>Chordata</taxon>
        <taxon>Craniata</taxon>
        <taxon>Vertebrata</taxon>
        <taxon>Euteleostomi</taxon>
        <taxon>Actinopterygii</taxon>
        <taxon>Neopterygii</taxon>
        <taxon>Teleostei</taxon>
        <taxon>Neoteleostei</taxon>
        <taxon>Acanthomorphata</taxon>
        <taxon>Eupercaria</taxon>
        <taxon>Perciformes</taxon>
        <taxon>Cottioidei</taxon>
        <taxon>Cottales</taxon>
        <taxon>Liparidae</taxon>
        <taxon>Liparis</taxon>
    </lineage>
</organism>